<evidence type="ECO:0000256" key="4">
    <source>
        <dbReference type="ARBA" id="ARBA00022692"/>
    </source>
</evidence>
<dbReference type="EMBL" id="JLXW01000008">
    <property type="protein sequence ID" value="KBZ62345.1"/>
    <property type="molecule type" value="Genomic_DNA"/>
</dbReference>
<evidence type="ECO:0000259" key="10">
    <source>
        <dbReference type="PROSITE" id="PS50263"/>
    </source>
</evidence>
<organism evidence="11 12">
    <name type="scientific">Mycobacterium [tuberculosis] TKK-01-0051</name>
    <dbReference type="NCBI Taxonomy" id="1324261"/>
    <lineage>
        <taxon>Bacteria</taxon>
        <taxon>Bacillati</taxon>
        <taxon>Actinomycetota</taxon>
        <taxon>Actinomycetes</taxon>
        <taxon>Mycobacteriales</taxon>
        <taxon>Mycobacteriaceae</taxon>
        <taxon>Mycobacterium</taxon>
        <taxon>Mycobacterium avium complex (MAC)</taxon>
    </lineage>
</organism>
<comment type="caution">
    <text evidence="11">The sequence shown here is derived from an EMBL/GenBank/DDBJ whole genome shotgun (WGS) entry which is preliminary data.</text>
</comment>
<keyword evidence="7 8" id="KW-0012">Acyltransferase</keyword>
<feature type="transmembrane region" description="Helical" evidence="8">
    <location>
        <begin position="613"/>
        <end position="633"/>
    </location>
</feature>
<accession>A0A051TZU7</accession>
<feature type="compositionally biased region" description="Basic and acidic residues" evidence="9">
    <location>
        <begin position="663"/>
        <end position="675"/>
    </location>
</feature>
<sequence>MASDRPADHTDAADEDLPRRPDTDPIGDEAESDRDDDPVEVCPEPEARGDERDPEPDRDEDVAAPASPEARAPGHVSPRGRLGAAARGAVTGLVAAVIARLPAAQAAMLPRLSRLSCAVLGSLLFCASFPSLNWWWGAVLGAALLAWVLTQPATTPAGGLGYAFLFGLAFYLPLLPWVGLLVGPIPWIALATVCALFPALFGLCAVTVRRLPGWPIWFALIWAAQEWLKSILPFGGFPWGSVAFGQTHGPFLPLVQLGGVALLSMAIMLVGFSATAIAQEIVKWWHSGHPGRPAAGDSGAADAAQPDQAPPAVVLPGVCICLVLFASLIVWPQVRHAGTGSGGEPAVTVAAVQGNVPRLGFEFNEQRRAVLDNHVQETLRLAEDVRAGAAPQPQFVIWPEDSSDIDPLVNHDAALEISQAAAAIGAPILIGSVLEVPGRPPQDPNYTNTMIVWAPATGPADRHDKEIVQPFGEYLPMPWLFKHLSGYAGRAGSFVPRPGSGVVHIAGVPLGVATCWEVIFDRVPRQAVLGGAQLLAVPANNATFNKRMSEQQLAFAKVRAVEHDRYVVVAGTTGISAVVAPDGGELARTDFFQPAYLDMQVRLKTRLTPATRWGPLVQWIMVLAAGAVILAGIRHNGWFPRSVRRPSTRQSQGAGATPGKPPPDSRERTPADDGD</sequence>
<dbReference type="Gene3D" id="3.60.110.10">
    <property type="entry name" value="Carbon-nitrogen hydrolase"/>
    <property type="match status" value="1"/>
</dbReference>
<feature type="compositionally biased region" description="Acidic residues" evidence="9">
    <location>
        <begin position="25"/>
        <end position="39"/>
    </location>
</feature>
<evidence type="ECO:0000256" key="1">
    <source>
        <dbReference type="ARBA" id="ARBA00004651"/>
    </source>
</evidence>
<dbReference type="PANTHER" id="PTHR38686:SF1">
    <property type="entry name" value="APOLIPOPROTEIN N-ACYLTRANSFERASE"/>
    <property type="match status" value="1"/>
</dbReference>
<evidence type="ECO:0000256" key="6">
    <source>
        <dbReference type="ARBA" id="ARBA00023136"/>
    </source>
</evidence>
<dbReference type="InterPro" id="IPR004563">
    <property type="entry name" value="Apolipo_AcylTrfase"/>
</dbReference>
<gene>
    <name evidence="8" type="primary">lnt</name>
    <name evidence="11" type="ORF">K875_03266</name>
</gene>
<dbReference type="HAMAP" id="MF_01148">
    <property type="entry name" value="Lnt"/>
    <property type="match status" value="1"/>
</dbReference>
<comment type="function">
    <text evidence="8">Catalyzes the phospholipid dependent N-acylation of the N-terminal cysteine of apolipoprotein, the last step in lipoprotein maturation.</text>
</comment>
<dbReference type="Proteomes" id="UP000025947">
    <property type="component" value="Unassembled WGS sequence"/>
</dbReference>
<dbReference type="SUPFAM" id="SSF56317">
    <property type="entry name" value="Carbon-nitrogen hydrolase"/>
    <property type="match status" value="1"/>
</dbReference>
<dbReference type="PATRIC" id="fig|1324261.3.peg.3300"/>
<feature type="transmembrane region" description="Helical" evidence="8">
    <location>
        <begin position="187"/>
        <end position="208"/>
    </location>
</feature>
<feature type="transmembrane region" description="Helical" evidence="8">
    <location>
        <begin position="251"/>
        <end position="278"/>
    </location>
</feature>
<evidence type="ECO:0000256" key="5">
    <source>
        <dbReference type="ARBA" id="ARBA00022989"/>
    </source>
</evidence>
<dbReference type="UniPathway" id="UPA00666"/>
<dbReference type="PANTHER" id="PTHR38686">
    <property type="entry name" value="APOLIPOPROTEIN N-ACYLTRANSFERASE"/>
    <property type="match status" value="1"/>
</dbReference>
<dbReference type="AlphaFoldDB" id="A0A051TZU7"/>
<evidence type="ECO:0000256" key="2">
    <source>
        <dbReference type="ARBA" id="ARBA00022475"/>
    </source>
</evidence>
<keyword evidence="2 8" id="KW-1003">Cell membrane</keyword>
<dbReference type="InterPro" id="IPR045378">
    <property type="entry name" value="LNT_N"/>
</dbReference>
<dbReference type="GO" id="GO:0016410">
    <property type="term" value="F:N-acyltransferase activity"/>
    <property type="evidence" value="ECO:0007669"/>
    <property type="project" value="UniProtKB-UniRule"/>
</dbReference>
<dbReference type="Pfam" id="PF00795">
    <property type="entry name" value="CN_hydrolase"/>
    <property type="match status" value="1"/>
</dbReference>
<dbReference type="GO" id="GO:0042158">
    <property type="term" value="P:lipoprotein biosynthetic process"/>
    <property type="evidence" value="ECO:0007669"/>
    <property type="project" value="UniProtKB-UniRule"/>
</dbReference>
<keyword evidence="3 8" id="KW-0808">Transferase</keyword>
<dbReference type="InterPro" id="IPR003010">
    <property type="entry name" value="C-N_Hydrolase"/>
</dbReference>
<dbReference type="PROSITE" id="PS50263">
    <property type="entry name" value="CN_HYDROLASE"/>
    <property type="match status" value="1"/>
</dbReference>
<keyword evidence="4 8" id="KW-0812">Transmembrane</keyword>
<dbReference type="Pfam" id="PF20154">
    <property type="entry name" value="LNT_N"/>
    <property type="match status" value="1"/>
</dbReference>
<dbReference type="HOGENOM" id="CLU_019563_0_1_11"/>
<evidence type="ECO:0000256" key="9">
    <source>
        <dbReference type="SAM" id="MobiDB-lite"/>
    </source>
</evidence>
<keyword evidence="11" id="KW-0449">Lipoprotein</keyword>
<evidence type="ECO:0000256" key="8">
    <source>
        <dbReference type="HAMAP-Rule" id="MF_01148"/>
    </source>
</evidence>
<keyword evidence="6 8" id="KW-0472">Membrane</keyword>
<feature type="compositionally biased region" description="Acidic residues" evidence="9">
    <location>
        <begin position="52"/>
        <end position="62"/>
    </location>
</feature>
<comment type="pathway">
    <text evidence="8">Protein modification; lipoprotein biosynthesis (N-acyl transfer).</text>
</comment>
<comment type="similarity">
    <text evidence="8">Belongs to the CN hydrolase family. Apolipoprotein N-acyltransferase subfamily.</text>
</comment>
<feature type="domain" description="CN hydrolase" evidence="10">
    <location>
        <begin position="347"/>
        <end position="603"/>
    </location>
</feature>
<evidence type="ECO:0000313" key="12">
    <source>
        <dbReference type="Proteomes" id="UP000025947"/>
    </source>
</evidence>
<feature type="region of interest" description="Disordered" evidence="9">
    <location>
        <begin position="640"/>
        <end position="675"/>
    </location>
</feature>
<feature type="transmembrane region" description="Helical" evidence="8">
    <location>
        <begin position="160"/>
        <end position="180"/>
    </location>
</feature>
<evidence type="ECO:0000256" key="7">
    <source>
        <dbReference type="ARBA" id="ARBA00023315"/>
    </source>
</evidence>
<comment type="subcellular location">
    <subcellularLocation>
        <location evidence="1 8">Cell membrane</location>
        <topology evidence="1 8">Multi-pass membrane protein</topology>
    </subcellularLocation>
</comment>
<reference evidence="11 12" key="1">
    <citation type="submission" date="2014-04" db="EMBL/GenBank/DDBJ databases">
        <title>The Genome Sequence of Mycobacterium tuberculosis TKK-01-0051.</title>
        <authorList>
            <consortium name="The Broad Institute Genomics Platform"/>
            <consortium name="The Broad Institute Genome Sequencing Center for Infectious Disease"/>
            <person name="Earl A.M."/>
            <person name="Cohen K."/>
            <person name="Pym A."/>
            <person name="Bishai W."/>
            <person name="Maharaj K."/>
            <person name="Desjardins C."/>
            <person name="Abeel T."/>
            <person name="Young S."/>
            <person name="Zeng Q."/>
            <person name="Gargeya S."/>
            <person name="Abouelleil A."/>
            <person name="Alvarado L."/>
            <person name="Chapman S.B."/>
            <person name="Gainer-Dewar J."/>
            <person name="Goldberg J."/>
            <person name="Griggs A."/>
            <person name="Gujja S."/>
            <person name="Hansen M."/>
            <person name="Howarth C."/>
            <person name="Imamovic A."/>
            <person name="Larimer J."/>
            <person name="Murphy C."/>
            <person name="Naylor J."/>
            <person name="Pearson M."/>
            <person name="Poon T.W."/>
            <person name="Priest M."/>
            <person name="Roberts A."/>
            <person name="Saif S."/>
            <person name="Shea T."/>
            <person name="Sykes S."/>
            <person name="Wortman J."/>
            <person name="Nusbaum C."/>
            <person name="Birren B."/>
        </authorList>
    </citation>
    <scope>NUCLEOTIDE SEQUENCE [LARGE SCALE GENOMIC DNA]</scope>
    <source>
        <strain evidence="11 12">TKK-01-0051</strain>
    </source>
</reference>
<dbReference type="NCBIfam" id="TIGR00546">
    <property type="entry name" value="lnt"/>
    <property type="match status" value="1"/>
</dbReference>
<evidence type="ECO:0000256" key="3">
    <source>
        <dbReference type="ARBA" id="ARBA00022679"/>
    </source>
</evidence>
<feature type="transmembrane region" description="Helical" evidence="8">
    <location>
        <begin position="214"/>
        <end position="239"/>
    </location>
</feature>
<evidence type="ECO:0000313" key="11">
    <source>
        <dbReference type="EMBL" id="KBZ62345.1"/>
    </source>
</evidence>
<comment type="catalytic activity">
    <reaction evidence="8">
        <text>N-terminal S-1,2-diacyl-sn-glyceryl-L-cysteinyl-[lipoprotein] + a glycerophospholipid = N-acyl-S-1,2-diacyl-sn-glyceryl-L-cysteinyl-[lipoprotein] + a 2-acyl-sn-glycero-3-phospholipid + H(+)</text>
        <dbReference type="Rhea" id="RHEA:48228"/>
        <dbReference type="Rhea" id="RHEA-COMP:14681"/>
        <dbReference type="Rhea" id="RHEA-COMP:14684"/>
        <dbReference type="ChEBI" id="CHEBI:15378"/>
        <dbReference type="ChEBI" id="CHEBI:136912"/>
        <dbReference type="ChEBI" id="CHEBI:140656"/>
        <dbReference type="ChEBI" id="CHEBI:140657"/>
        <dbReference type="ChEBI" id="CHEBI:140660"/>
        <dbReference type="EC" id="2.3.1.269"/>
    </reaction>
</comment>
<dbReference type="GO" id="GO:0005886">
    <property type="term" value="C:plasma membrane"/>
    <property type="evidence" value="ECO:0007669"/>
    <property type="project" value="UniProtKB-SubCell"/>
</dbReference>
<feature type="region of interest" description="Disordered" evidence="9">
    <location>
        <begin position="1"/>
        <end position="81"/>
    </location>
</feature>
<proteinExistence type="inferred from homology"/>
<name>A0A051TZU7_9MYCO</name>
<dbReference type="InterPro" id="IPR036526">
    <property type="entry name" value="C-N_Hydrolase_sf"/>
</dbReference>
<protein>
    <recommendedName>
        <fullName evidence="8">Apolipoprotein N-acyltransferase</fullName>
        <shortName evidence="8">ALP N-acyltransferase</shortName>
        <ecNumber evidence="8">2.3.1.269</ecNumber>
    </recommendedName>
</protein>
<dbReference type="EC" id="2.3.1.269" evidence="8"/>
<dbReference type="CDD" id="cd07571">
    <property type="entry name" value="ALP_N-acyl_transferase"/>
    <property type="match status" value="1"/>
</dbReference>
<feature type="transmembrane region" description="Helical" evidence="8">
    <location>
        <begin position="312"/>
        <end position="331"/>
    </location>
</feature>
<feature type="compositionally biased region" description="Basic and acidic residues" evidence="9">
    <location>
        <begin position="1"/>
        <end position="23"/>
    </location>
</feature>
<feature type="transmembrane region" description="Helical" evidence="8">
    <location>
        <begin position="115"/>
        <end position="148"/>
    </location>
</feature>
<keyword evidence="5 8" id="KW-1133">Transmembrane helix</keyword>
<keyword evidence="12" id="KW-1185">Reference proteome</keyword>